<dbReference type="InterPro" id="IPR011250">
    <property type="entry name" value="OMP/PagP_B-barrel"/>
</dbReference>
<dbReference type="SUPFAM" id="SSF56925">
    <property type="entry name" value="OMPA-like"/>
    <property type="match status" value="1"/>
</dbReference>
<dbReference type="EMBL" id="MAAX01000110">
    <property type="protein sequence ID" value="OUS14992.1"/>
    <property type="molecule type" value="Genomic_DNA"/>
</dbReference>
<evidence type="ECO:0000313" key="1">
    <source>
        <dbReference type="EMBL" id="OUS14992.1"/>
    </source>
</evidence>
<sequence length="203" mass="23486">MCCYNFSKAQDSISKHFLSSIGLHIGTSSQDSFLGNDPDYSHDNKFINIQLTHIVKTSGNWTFELLAQPTYYETTHQLLNRFYIKPEDFDNFEELRERFLQPNDYQEYTLHLGLQTRYHITQNWSMYAIGAVGPQISTESTERLRKGFTFSDVIGLGTSYRYKNLRWDLKASLRHTSNAQLAKPNSGHNSFSIETGVSFLFNN</sequence>
<reference evidence="2" key="1">
    <citation type="journal article" date="2017" name="Proc. Natl. Acad. Sci. U.S.A.">
        <title>Simulation of Deepwater Horizon oil plume reveals substrate specialization within a complex community of hydrocarbon-degraders.</title>
        <authorList>
            <person name="Hu P."/>
            <person name="Dubinsky E.A."/>
            <person name="Probst A.J."/>
            <person name="Wang J."/>
            <person name="Sieber C.M.K."/>
            <person name="Tom L.M."/>
            <person name="Gardinali P."/>
            <person name="Banfield J.F."/>
            <person name="Atlas R.M."/>
            <person name="Andersen G.L."/>
        </authorList>
    </citation>
    <scope>NUCLEOTIDE SEQUENCE [LARGE SCALE GENOMIC DNA]</scope>
</reference>
<organism evidence="1 2">
    <name type="scientific">Nonlabens dokdonensis</name>
    <dbReference type="NCBI Taxonomy" id="328515"/>
    <lineage>
        <taxon>Bacteria</taxon>
        <taxon>Pseudomonadati</taxon>
        <taxon>Bacteroidota</taxon>
        <taxon>Flavobacteriia</taxon>
        <taxon>Flavobacteriales</taxon>
        <taxon>Flavobacteriaceae</taxon>
        <taxon>Nonlabens</taxon>
    </lineage>
</organism>
<dbReference type="Pfam" id="PF09411">
    <property type="entry name" value="PagL"/>
    <property type="match status" value="1"/>
</dbReference>
<proteinExistence type="predicted"/>
<dbReference type="AlphaFoldDB" id="A0A1Z8AXD2"/>
<comment type="caution">
    <text evidence="1">The sequence shown here is derived from an EMBL/GenBank/DDBJ whole genome shotgun (WGS) entry which is preliminary data.</text>
</comment>
<protein>
    <submittedName>
        <fullName evidence="1">Uncharacterized protein</fullName>
    </submittedName>
</protein>
<evidence type="ECO:0000313" key="2">
    <source>
        <dbReference type="Proteomes" id="UP000196102"/>
    </source>
</evidence>
<name>A0A1Z8AXD2_9FLAO</name>
<dbReference type="Gene3D" id="2.40.160.20">
    <property type="match status" value="1"/>
</dbReference>
<accession>A0A1Z8AXD2</accession>
<gene>
    <name evidence="1" type="ORF">A9Q93_07060</name>
</gene>
<dbReference type="Proteomes" id="UP000196102">
    <property type="component" value="Unassembled WGS sequence"/>
</dbReference>
<dbReference type="InterPro" id="IPR018550">
    <property type="entry name" value="Lipid-A_deacylase-rel"/>
</dbReference>